<evidence type="ECO:0000313" key="3">
    <source>
        <dbReference type="Proteomes" id="UP001175226"/>
    </source>
</evidence>
<evidence type="ECO:0000313" key="2">
    <source>
        <dbReference type="EMBL" id="KAK0436127.1"/>
    </source>
</evidence>
<dbReference type="Proteomes" id="UP001175226">
    <property type="component" value="Unassembled WGS sequence"/>
</dbReference>
<evidence type="ECO:0000256" key="1">
    <source>
        <dbReference type="SAM" id="MobiDB-lite"/>
    </source>
</evidence>
<dbReference type="EMBL" id="JAUEPT010000057">
    <property type="protein sequence ID" value="KAK0436127.1"/>
    <property type="molecule type" value="Genomic_DNA"/>
</dbReference>
<proteinExistence type="predicted"/>
<reference evidence="2" key="1">
    <citation type="submission" date="2023-06" db="EMBL/GenBank/DDBJ databases">
        <authorList>
            <consortium name="Lawrence Berkeley National Laboratory"/>
            <person name="Ahrendt S."/>
            <person name="Sahu N."/>
            <person name="Indic B."/>
            <person name="Wong-Bajracharya J."/>
            <person name="Merenyi Z."/>
            <person name="Ke H.-M."/>
            <person name="Monk M."/>
            <person name="Kocsube S."/>
            <person name="Drula E."/>
            <person name="Lipzen A."/>
            <person name="Balint B."/>
            <person name="Henrissat B."/>
            <person name="Andreopoulos B."/>
            <person name="Martin F.M."/>
            <person name="Harder C.B."/>
            <person name="Rigling D."/>
            <person name="Ford K.L."/>
            <person name="Foster G.D."/>
            <person name="Pangilinan J."/>
            <person name="Papanicolaou A."/>
            <person name="Barry K."/>
            <person name="LaButti K."/>
            <person name="Viragh M."/>
            <person name="Koriabine M."/>
            <person name="Yan M."/>
            <person name="Riley R."/>
            <person name="Champramary S."/>
            <person name="Plett K.L."/>
            <person name="Tsai I.J."/>
            <person name="Slot J."/>
            <person name="Sipos G."/>
            <person name="Plett J."/>
            <person name="Nagy L.G."/>
            <person name="Grigoriev I.V."/>
        </authorList>
    </citation>
    <scope>NUCLEOTIDE SEQUENCE</scope>
    <source>
        <strain evidence="2">FPL87.14</strain>
    </source>
</reference>
<dbReference type="AlphaFoldDB" id="A0AA39MJ02"/>
<comment type="caution">
    <text evidence="2">The sequence shown here is derived from an EMBL/GenBank/DDBJ whole genome shotgun (WGS) entry which is preliminary data.</text>
</comment>
<name>A0AA39MJ02_9AGAR</name>
<accession>A0AA39MJ02</accession>
<feature type="region of interest" description="Disordered" evidence="1">
    <location>
        <begin position="315"/>
        <end position="350"/>
    </location>
</feature>
<organism evidence="2 3">
    <name type="scientific">Armillaria borealis</name>
    <dbReference type="NCBI Taxonomy" id="47425"/>
    <lineage>
        <taxon>Eukaryota</taxon>
        <taxon>Fungi</taxon>
        <taxon>Dikarya</taxon>
        <taxon>Basidiomycota</taxon>
        <taxon>Agaricomycotina</taxon>
        <taxon>Agaricomycetes</taxon>
        <taxon>Agaricomycetidae</taxon>
        <taxon>Agaricales</taxon>
        <taxon>Marasmiineae</taxon>
        <taxon>Physalacriaceae</taxon>
        <taxon>Armillaria</taxon>
    </lineage>
</organism>
<protein>
    <submittedName>
        <fullName evidence="2">Uncharacterized protein</fullName>
    </submittedName>
</protein>
<sequence>MSPPSPPSALINDTLPEDNTDYLDSFLNNMASSISTVENFSPLPPLGINTEDSESGIIPPPATTPFAMSLDFSLASHASLIKQLKQVKSFSKESALDLDNFSVAPTIEECYTFIFAVTLETRDLLKELVKKKTAEVFEIKDSVKLAMQANNTPDLPSKQDIIGKDKVIREINSALSDSRHWLKSKLSETLKKANPETDNIGAVTSRILGNSGIPVTLQLHMRVAVVRWHLSHFSHLVPKKFWPHVDDFLARSLEKGQQSYSTILNNMYSRDMDEYGNHDLAKFPVLDLLNESSSVDAWIITDNTFYDKIRPQKLAAKDRVQPQFTEPEEDQAGGKRKRTIGDVGGPEEEV</sequence>
<keyword evidence="3" id="KW-1185">Reference proteome</keyword>
<gene>
    <name evidence="2" type="ORF">EV421DRAFT_1981861</name>
</gene>